<dbReference type="RefSeq" id="WP_176458969.1">
    <property type="nucleotide sequence ID" value="NZ_JAMATD010000003.1"/>
</dbReference>
<protein>
    <recommendedName>
        <fullName evidence="3">CRISPR-associated protein Csh2</fullName>
    </recommendedName>
</protein>
<organism evidence="1 2">
    <name type="scientific">Caldibacillus thermoamylovorans</name>
    <dbReference type="NCBI Taxonomy" id="35841"/>
    <lineage>
        <taxon>Bacteria</taxon>
        <taxon>Bacillati</taxon>
        <taxon>Bacillota</taxon>
        <taxon>Bacilli</taxon>
        <taxon>Bacillales</taxon>
        <taxon>Bacillaceae</taxon>
        <taxon>Caldibacillus</taxon>
    </lineage>
</organism>
<comment type="caution">
    <text evidence="1">The sequence shown here is derived from an EMBL/GenBank/DDBJ whole genome shotgun (WGS) entry which is preliminary data.</text>
</comment>
<proteinExistence type="predicted"/>
<evidence type="ECO:0000313" key="2">
    <source>
        <dbReference type="Proteomes" id="UP000032076"/>
    </source>
</evidence>
<dbReference type="GeneID" id="92962231"/>
<dbReference type="AlphaFoldDB" id="A0ABD4A5F7"/>
<name>A0ABD4A5F7_9BACI</name>
<accession>A0ABD4A5F7</accession>
<gene>
    <name evidence="1" type="ORF">B4167_3194</name>
</gene>
<sequence>MAINNGEIVFIKSVKDGIPNRDPLQDSDARRLFPEEDGRISLSDVSIKRDVRDYVLSAETNGGADKTNFIFVQEKVNEKGKLLGRGSLAESIAEQVGKKEEAKTDMKSVLVDHCFDVRTFGIVYSVKPKFNLTGPVQFGWAHSLHPVDSQYIQGTVVMPSSDVKDDSGEGKTQGTIWTSYIVPFAVFAMPGVINAKIAEQTKMTKDDQELLLKALWQGTQHRQARGRGQQQPLFLLHVEYNDPFFRIGYLEDLIELVPGEEVWRSSGKRPSSVKDISLNVSQLLEKLNEYKDKIANVRIWVHPSVAVDGNIDLYKQPLW</sequence>
<evidence type="ECO:0008006" key="3">
    <source>
        <dbReference type="Google" id="ProtNLM"/>
    </source>
</evidence>
<reference evidence="1 2" key="1">
    <citation type="submission" date="2015-01" db="EMBL/GenBank/DDBJ databases">
        <title>Draft Genome Sequences of Four Bacillus thermoamylovorans Strains, Isolated From Food Products.</title>
        <authorList>
            <person name="Krawcyk A.O."/>
            <person name="Berendsen E.M."/>
            <person name="Eijlander R.T."/>
            <person name="de Jong A."/>
            <person name="Wells-Bennik M."/>
            <person name="Kuipers O.P."/>
        </authorList>
    </citation>
    <scope>NUCLEOTIDE SEQUENCE [LARGE SCALE GENOMIC DNA]</scope>
    <source>
        <strain evidence="1 2">B4167</strain>
    </source>
</reference>
<dbReference type="Pfam" id="PF05107">
    <property type="entry name" value="Cas_Cas7"/>
    <property type="match status" value="1"/>
</dbReference>
<dbReference type="NCBIfam" id="TIGR01595">
    <property type="entry name" value="cas_CT1132"/>
    <property type="match status" value="1"/>
</dbReference>
<dbReference type="Proteomes" id="UP000032076">
    <property type="component" value="Unassembled WGS sequence"/>
</dbReference>
<dbReference type="InterPro" id="IPR006482">
    <property type="entry name" value="Cas7_Csh2/Csh2"/>
</dbReference>
<evidence type="ECO:0000313" key="1">
    <source>
        <dbReference type="EMBL" id="KIO72012.1"/>
    </source>
</evidence>
<dbReference type="EMBL" id="JXLU01000104">
    <property type="protein sequence ID" value="KIO72012.1"/>
    <property type="molecule type" value="Genomic_DNA"/>
</dbReference>